<evidence type="ECO:0000313" key="3">
    <source>
        <dbReference type="Proteomes" id="UP001383192"/>
    </source>
</evidence>
<organism evidence="2 3">
    <name type="scientific">Paramarasmius palmivorus</name>
    <dbReference type="NCBI Taxonomy" id="297713"/>
    <lineage>
        <taxon>Eukaryota</taxon>
        <taxon>Fungi</taxon>
        <taxon>Dikarya</taxon>
        <taxon>Basidiomycota</taxon>
        <taxon>Agaricomycotina</taxon>
        <taxon>Agaricomycetes</taxon>
        <taxon>Agaricomycetidae</taxon>
        <taxon>Agaricales</taxon>
        <taxon>Marasmiineae</taxon>
        <taxon>Marasmiaceae</taxon>
        <taxon>Paramarasmius</taxon>
    </lineage>
</organism>
<accession>A0AAW0AZ09</accession>
<dbReference type="InterPro" id="IPR001810">
    <property type="entry name" value="F-box_dom"/>
</dbReference>
<keyword evidence="3" id="KW-1185">Reference proteome</keyword>
<name>A0AAW0AZ09_9AGAR</name>
<reference evidence="2 3" key="1">
    <citation type="submission" date="2024-01" db="EMBL/GenBank/DDBJ databases">
        <title>A draft genome for a cacao thread blight-causing isolate of Paramarasmius palmivorus.</title>
        <authorList>
            <person name="Baruah I.K."/>
            <person name="Bukari Y."/>
            <person name="Amoako-Attah I."/>
            <person name="Meinhardt L.W."/>
            <person name="Bailey B.A."/>
            <person name="Cohen S.P."/>
        </authorList>
    </citation>
    <scope>NUCLEOTIDE SEQUENCE [LARGE SCALE GENOMIC DNA]</scope>
    <source>
        <strain evidence="2 3">GH-12</strain>
    </source>
</reference>
<dbReference type="CDD" id="cd09917">
    <property type="entry name" value="F-box_SF"/>
    <property type="match status" value="1"/>
</dbReference>
<proteinExistence type="predicted"/>
<dbReference type="EMBL" id="JAYKXP010000224">
    <property type="protein sequence ID" value="KAK7018686.1"/>
    <property type="molecule type" value="Genomic_DNA"/>
</dbReference>
<evidence type="ECO:0000259" key="1">
    <source>
        <dbReference type="PROSITE" id="PS50181"/>
    </source>
</evidence>
<evidence type="ECO:0000313" key="2">
    <source>
        <dbReference type="EMBL" id="KAK7018686.1"/>
    </source>
</evidence>
<dbReference type="AlphaFoldDB" id="A0AAW0AZ09"/>
<protein>
    <recommendedName>
        <fullName evidence="1">F-box domain-containing protein</fullName>
    </recommendedName>
</protein>
<feature type="domain" description="F-box" evidence="1">
    <location>
        <begin position="13"/>
        <end position="62"/>
    </location>
</feature>
<sequence length="271" mass="31093">MRKKPAISERCNEWALENLANEILGEIFKFLYPCDLLQLARTRKRTRSKLLTKSSQPWWKQARVNAEIPCGIRGMSEPALAHLLYDNFCSSCGEKCKQINFTGIQAFGGLKRWCNECIKELFSPAPPSIAEAALALMPKINAETQQKAAAVNSQVDKFMYLSAAIAYSNAMSEHELNSWLSKMQPEHRQEIEDAQNICNWHMANERKSAMAKYSMQADRLAAIISRLRLQGWGAEIDWMERWTSTTSGRHMPNLRKIRSVWQAKPLTERRE</sequence>
<dbReference type="Proteomes" id="UP001383192">
    <property type="component" value="Unassembled WGS sequence"/>
</dbReference>
<gene>
    <name evidence="2" type="ORF">VNI00_018313</name>
</gene>
<comment type="caution">
    <text evidence="2">The sequence shown here is derived from an EMBL/GenBank/DDBJ whole genome shotgun (WGS) entry which is preliminary data.</text>
</comment>
<dbReference type="PROSITE" id="PS50181">
    <property type="entry name" value="FBOX"/>
    <property type="match status" value="1"/>
</dbReference>